<evidence type="ECO:0000313" key="3">
    <source>
        <dbReference type="EMBL" id="KAK5583665.1"/>
    </source>
</evidence>
<name>A0AAN7UC99_9MYCE</name>
<evidence type="ECO:0000313" key="4">
    <source>
        <dbReference type="Proteomes" id="UP001344447"/>
    </source>
</evidence>
<dbReference type="Proteomes" id="UP001344447">
    <property type="component" value="Unassembled WGS sequence"/>
</dbReference>
<organism evidence="3 4">
    <name type="scientific">Dictyostelium firmibasis</name>
    <dbReference type="NCBI Taxonomy" id="79012"/>
    <lineage>
        <taxon>Eukaryota</taxon>
        <taxon>Amoebozoa</taxon>
        <taxon>Evosea</taxon>
        <taxon>Eumycetozoa</taxon>
        <taxon>Dictyostelia</taxon>
        <taxon>Dictyosteliales</taxon>
        <taxon>Dictyosteliaceae</taxon>
        <taxon>Dictyostelium</taxon>
    </lineage>
</organism>
<dbReference type="EMBL" id="JAVFKY010000001">
    <property type="protein sequence ID" value="KAK5583665.1"/>
    <property type="molecule type" value="Genomic_DNA"/>
</dbReference>
<dbReference type="CDD" id="cd04301">
    <property type="entry name" value="NAT_SF"/>
    <property type="match status" value="1"/>
</dbReference>
<dbReference type="InterPro" id="IPR000182">
    <property type="entry name" value="GNAT_dom"/>
</dbReference>
<protein>
    <recommendedName>
        <fullName evidence="2">N-acetyltransferase domain-containing protein</fullName>
    </recommendedName>
</protein>
<dbReference type="PROSITE" id="PS51186">
    <property type="entry name" value="GNAT"/>
    <property type="match status" value="1"/>
</dbReference>
<dbReference type="InterPro" id="IPR016181">
    <property type="entry name" value="Acyl_CoA_acyltransferase"/>
</dbReference>
<sequence length="402" mass="46758">MIELRLGTWEQFKLNTLSNYNEWGSSLSIEHYWERESVSKVHVTGHRAWILVDSEKPDEILASCETYTQKSPYCLKGTKEILYGLSESVASVYVEPKHRNKGYASKLMKSLYDRFKNQEKRIFCDLFSDINPIVYEKCGWIQNPATTFKINLNDDLIVSKFLNSFIDNNNNNNNKNKNGSSSDESKTVESLEINENNSKPITEENIEFILKKGIEHTKETLIQIANHENTINNSSIENVFSKQFTTAEFYWEISQAKLYSTCIEGFETPSVFGHCILDNDIGNLTDSNNVKSFIVWTFDFREKTLKILKLFADSELDFKYLLKKAYEQALKSKLQFIYAWWPNSSSDKFKKEFVNSINQEITIRENSIPMVTSWINLNGNHKSNNENINNGIWINVEKYCWV</sequence>
<gene>
    <name evidence="3" type="ORF">RB653_005263</name>
</gene>
<feature type="domain" description="N-acetyltransferase" evidence="2">
    <location>
        <begin position="2"/>
        <end position="163"/>
    </location>
</feature>
<evidence type="ECO:0000256" key="1">
    <source>
        <dbReference type="SAM" id="MobiDB-lite"/>
    </source>
</evidence>
<dbReference type="AlphaFoldDB" id="A0AAN7UC99"/>
<dbReference type="GO" id="GO:0016747">
    <property type="term" value="F:acyltransferase activity, transferring groups other than amino-acyl groups"/>
    <property type="evidence" value="ECO:0007669"/>
    <property type="project" value="InterPro"/>
</dbReference>
<dbReference type="InterPro" id="IPR053013">
    <property type="entry name" value="LAT"/>
</dbReference>
<dbReference type="InterPro" id="IPR055100">
    <property type="entry name" value="GNAT_LYC1-like"/>
</dbReference>
<dbReference type="PANTHER" id="PTHR34815:SF2">
    <property type="entry name" value="N-ACETYLTRANSFERASE DOMAIN-CONTAINING PROTEIN"/>
    <property type="match status" value="1"/>
</dbReference>
<dbReference type="Pfam" id="PF22998">
    <property type="entry name" value="GNAT_LYC1-like"/>
    <property type="match status" value="1"/>
</dbReference>
<reference evidence="3 4" key="1">
    <citation type="submission" date="2023-11" db="EMBL/GenBank/DDBJ databases">
        <title>Dfirmibasis_genome.</title>
        <authorList>
            <person name="Edelbroek B."/>
            <person name="Kjellin J."/>
            <person name="Jerlstrom-Hultqvist J."/>
            <person name="Soderbom F."/>
        </authorList>
    </citation>
    <scope>NUCLEOTIDE SEQUENCE [LARGE SCALE GENOMIC DNA]</scope>
    <source>
        <strain evidence="3 4">TNS-C-14</strain>
    </source>
</reference>
<evidence type="ECO:0000259" key="2">
    <source>
        <dbReference type="PROSITE" id="PS51186"/>
    </source>
</evidence>
<accession>A0AAN7UC99</accession>
<dbReference type="PANTHER" id="PTHR34815">
    <property type="entry name" value="LYSINE ACETYLTRANSFERASE"/>
    <property type="match status" value="1"/>
</dbReference>
<keyword evidence="4" id="KW-1185">Reference proteome</keyword>
<dbReference type="SUPFAM" id="SSF55729">
    <property type="entry name" value="Acyl-CoA N-acyltransferases (Nat)"/>
    <property type="match status" value="1"/>
</dbReference>
<proteinExistence type="predicted"/>
<dbReference type="Pfam" id="PF13508">
    <property type="entry name" value="Acetyltransf_7"/>
    <property type="match status" value="1"/>
</dbReference>
<feature type="region of interest" description="Disordered" evidence="1">
    <location>
        <begin position="172"/>
        <end position="196"/>
    </location>
</feature>
<comment type="caution">
    <text evidence="3">The sequence shown here is derived from an EMBL/GenBank/DDBJ whole genome shotgun (WGS) entry which is preliminary data.</text>
</comment>
<dbReference type="Gene3D" id="3.40.630.30">
    <property type="match status" value="1"/>
</dbReference>